<organism evidence="3 4">
    <name type="scientific">Haliaeetus albicilla</name>
    <name type="common">White-tailed sea-eagle</name>
    <name type="synonym">Falco albicilla</name>
    <dbReference type="NCBI Taxonomy" id="8969"/>
    <lineage>
        <taxon>Eukaryota</taxon>
        <taxon>Metazoa</taxon>
        <taxon>Chordata</taxon>
        <taxon>Craniata</taxon>
        <taxon>Vertebrata</taxon>
        <taxon>Euteleostomi</taxon>
        <taxon>Archelosauria</taxon>
        <taxon>Archosauria</taxon>
        <taxon>Dinosauria</taxon>
        <taxon>Saurischia</taxon>
        <taxon>Theropoda</taxon>
        <taxon>Coelurosauria</taxon>
        <taxon>Aves</taxon>
        <taxon>Neognathae</taxon>
        <taxon>Neoaves</taxon>
        <taxon>Telluraves</taxon>
        <taxon>Accipitrimorphae</taxon>
        <taxon>Accipitriformes</taxon>
        <taxon>Accipitridae</taxon>
        <taxon>Accipitrinae</taxon>
        <taxon>Haliaeetus</taxon>
    </lineage>
</organism>
<feature type="region of interest" description="Disordered" evidence="2">
    <location>
        <begin position="755"/>
        <end position="778"/>
    </location>
</feature>
<dbReference type="PANTHER" id="PTHR21623:SF2">
    <property type="entry name" value="COILED-COIL DOMAIN-CONTAINING PROTEIN 33"/>
    <property type="match status" value="1"/>
</dbReference>
<sequence>VPMAGKAGELRIPLTLQRSRLKAEEKTLDFEFEVVSAQFNQQGRYALRLTVENPLLQGSSAGVRLCINSREVIQSSTGTTDTIEQSDLNQIYSFQRRKFTFILPRAGFCKNDNNHDVRLHIEALHFPRRAERMRRSRQVGEAFFAIYPRTNQPRMKLSARKDEDWYRYSSVMALLRVGSEQPAMHCGRLAFTASLHEHRPPTTLVSPPPLSPSTQEEDQQAAGTAPASPPLDIPIPSCSPRTPESAYHSLPTEGRAHSPKVGAGCHALMQGSQWQGRSPSPKPAPILGAGLAKPGQWSLPVTLPSQAAARSAWTPSFIPLDLTSPSNRIRGESIKARLVGGKWCTQSRAREMRDREITLFLPAASGRGSGRGCRCAGGALPSWHQSQGQHQAAKWLLASLCAHRTWVPTSCPPSEGERWAELGTDLLFPPTQVSVRRTASSSSSSSPCRSTAFHPGDPPPCPKLPLHLAKMRRVWPTHGSFPSHPSWWHIRDMDGGTGDTRRGQPSPGPPSLPLSPHPSILQTVASLPPQRPAAFLTPSGSDALPSPGPADASTFKRGEELRAAPVCPFSCQVRTPESSQRCQASTLPACIALPAPTKARTLPPSSALGWQEASSYRLALKRMAGDLLSLRQHVTSLEVENRHLRRSLASREELGHTLLADWHGAVAATLKHKLVAGTVEMRRLKDRVQRLQNELIRKNDQEKDLVLLQRAHQQQQAVLKRCQEKVAKTKNLEETVRQQEKVIEAMERVLQEKLARAGRSTENTHPSAPPSPHPTGEALSGEVYAVLLAENRRLREDLARPPHLLPPVIPQPPTLPGGFGRAEKLSLLARLEEAQAQRRVLERQLEEAARKWGREKQELGTRLLEREHGF</sequence>
<dbReference type="AlphaFoldDB" id="A0A7K7NSN2"/>
<feature type="compositionally biased region" description="Pro residues" evidence="2">
    <location>
        <begin position="506"/>
        <end position="516"/>
    </location>
</feature>
<feature type="non-terminal residue" evidence="3">
    <location>
        <position position="1"/>
    </location>
</feature>
<accession>A0A7K7NSN2</accession>
<feature type="region of interest" description="Disordered" evidence="2">
    <location>
        <begin position="433"/>
        <end position="460"/>
    </location>
</feature>
<dbReference type="OrthoDB" id="552574at2759"/>
<proteinExistence type="predicted"/>
<name>A0A7K7NSN2_HALAL</name>
<dbReference type="InterPro" id="IPR039889">
    <property type="entry name" value="CCD33"/>
</dbReference>
<dbReference type="EMBL" id="VZSQ01000250">
    <property type="protein sequence ID" value="NWZ58071.1"/>
    <property type="molecule type" value="Genomic_DNA"/>
</dbReference>
<dbReference type="Proteomes" id="UP000585422">
    <property type="component" value="Unassembled WGS sequence"/>
</dbReference>
<comment type="caution">
    <text evidence="3">The sequence shown here is derived from an EMBL/GenBank/DDBJ whole genome shotgun (WGS) entry which is preliminary data.</text>
</comment>
<reference evidence="3 4" key="1">
    <citation type="submission" date="2019-09" db="EMBL/GenBank/DDBJ databases">
        <title>Bird 10,000 Genomes (B10K) Project - Family phase.</title>
        <authorList>
            <person name="Zhang G."/>
        </authorList>
    </citation>
    <scope>NUCLEOTIDE SEQUENCE [LARGE SCALE GENOMIC DNA]</scope>
    <source>
        <strain evidence="3">OUT-0040</strain>
        <tissue evidence="3">Blood</tissue>
    </source>
</reference>
<keyword evidence="4" id="KW-1185">Reference proteome</keyword>
<feature type="coiled-coil region" evidence="1">
    <location>
        <begin position="824"/>
        <end position="851"/>
    </location>
</feature>
<evidence type="ECO:0000313" key="3">
    <source>
        <dbReference type="EMBL" id="NWZ58071.1"/>
    </source>
</evidence>
<feature type="non-terminal residue" evidence="3">
    <location>
        <position position="870"/>
    </location>
</feature>
<gene>
    <name evidence="3" type="primary">Ccdc33</name>
    <name evidence="3" type="ORF">HALALB_R02595</name>
</gene>
<keyword evidence="1" id="KW-0175">Coiled coil</keyword>
<feature type="compositionally biased region" description="Basic and acidic residues" evidence="2">
    <location>
        <begin position="489"/>
        <end position="502"/>
    </location>
</feature>
<evidence type="ECO:0000256" key="2">
    <source>
        <dbReference type="SAM" id="MobiDB-lite"/>
    </source>
</evidence>
<feature type="region of interest" description="Disordered" evidence="2">
    <location>
        <begin position="485"/>
        <end position="554"/>
    </location>
</feature>
<feature type="region of interest" description="Disordered" evidence="2">
    <location>
        <begin position="197"/>
        <end position="233"/>
    </location>
</feature>
<feature type="coiled-coil region" evidence="1">
    <location>
        <begin position="674"/>
        <end position="701"/>
    </location>
</feature>
<dbReference type="PANTHER" id="PTHR21623">
    <property type="entry name" value="SPERIOLIN-BINDING FACTOR"/>
    <property type="match status" value="1"/>
</dbReference>
<evidence type="ECO:0000256" key="1">
    <source>
        <dbReference type="SAM" id="Coils"/>
    </source>
</evidence>
<dbReference type="GO" id="GO:0005777">
    <property type="term" value="C:peroxisome"/>
    <property type="evidence" value="ECO:0007669"/>
    <property type="project" value="TreeGrafter"/>
</dbReference>
<evidence type="ECO:0000313" key="4">
    <source>
        <dbReference type="Proteomes" id="UP000585422"/>
    </source>
</evidence>
<protein>
    <submittedName>
        <fullName evidence="3">CCD33 protein</fullName>
    </submittedName>
</protein>
<feature type="region of interest" description="Disordered" evidence="2">
    <location>
        <begin position="240"/>
        <end position="259"/>
    </location>
</feature>